<protein>
    <submittedName>
        <fullName evidence="2">Aminoglycoside phosphotransferase family protein</fullName>
    </submittedName>
</protein>
<gene>
    <name evidence="2" type="ORF">JIN84_16650</name>
</gene>
<dbReference type="Gene3D" id="3.90.1200.10">
    <property type="match status" value="1"/>
</dbReference>
<evidence type="ECO:0000313" key="2">
    <source>
        <dbReference type="EMBL" id="MBK1817252.1"/>
    </source>
</evidence>
<dbReference type="EMBL" id="JAENIK010000012">
    <property type="protein sequence ID" value="MBK1817252.1"/>
    <property type="molecule type" value="Genomic_DNA"/>
</dbReference>
<dbReference type="Proteomes" id="UP000600139">
    <property type="component" value="Unassembled WGS sequence"/>
</dbReference>
<accession>A0A934V8H1</accession>
<proteinExistence type="predicted"/>
<dbReference type="InterPro" id="IPR002575">
    <property type="entry name" value="Aminoglycoside_PTrfase"/>
</dbReference>
<dbReference type="PANTHER" id="PTHR21064">
    <property type="entry name" value="AMINOGLYCOSIDE PHOSPHOTRANSFERASE DOMAIN-CONTAINING PROTEIN-RELATED"/>
    <property type="match status" value="1"/>
</dbReference>
<dbReference type="PANTHER" id="PTHR21064:SF5">
    <property type="entry name" value="SLR1880 PROTEIN"/>
    <property type="match status" value="1"/>
</dbReference>
<comment type="caution">
    <text evidence="2">The sequence shown here is derived from an EMBL/GenBank/DDBJ whole genome shotgun (WGS) entry which is preliminary data.</text>
</comment>
<dbReference type="InterPro" id="IPR050249">
    <property type="entry name" value="Pseudomonas-type_ThrB"/>
</dbReference>
<evidence type="ECO:0000313" key="3">
    <source>
        <dbReference type="Proteomes" id="UP000600139"/>
    </source>
</evidence>
<sequence length="370" mass="41310">MPNLREIFGQFDVRADYLAGISYGSGHINDTYCVTVDQAGRKNLRYIFQRINKRVFKNPAALMENIGRVTRHSLERLREEDHPEAHRRTLTCIPALTGKPYAVDANDDYWRVYPFIEGATGHDEIKTNEQAFQAARAFGNFQKLAAGLGGGRLHETIPDFHDTPKRLDALRKAVEADAFNRAAGVKAEIDFALARASDCARITGLIATGEIPERVTHNDTKLNNVLLDDVTAEGVCVIDLDTTMPGSALYDFGDMVRTAATSHREDSTDTGNLEVRLDRFEALVRGYLDSTRSFLTPAELDHLAFSGKLLTLECGIRFLTDHLQGDIYFKTKHPTHNLDRCRNQFTFVAAIERNLSGMEAMVASHSCQMA</sequence>
<keyword evidence="3" id="KW-1185">Reference proteome</keyword>
<feature type="domain" description="Aminoglycoside phosphotransferase" evidence="1">
    <location>
        <begin position="24"/>
        <end position="261"/>
    </location>
</feature>
<reference evidence="2" key="1">
    <citation type="submission" date="2021-01" db="EMBL/GenBank/DDBJ databases">
        <title>Modified the classification status of verrucomicrobia.</title>
        <authorList>
            <person name="Feng X."/>
        </authorList>
    </citation>
    <scope>NUCLEOTIDE SEQUENCE</scope>
    <source>
        <strain evidence="2">JCM 18052</strain>
    </source>
</reference>
<dbReference type="AlphaFoldDB" id="A0A934V8H1"/>
<name>A0A934V8H1_9BACT</name>
<organism evidence="2 3">
    <name type="scientific">Luteolibacter yonseiensis</name>
    <dbReference type="NCBI Taxonomy" id="1144680"/>
    <lineage>
        <taxon>Bacteria</taxon>
        <taxon>Pseudomonadati</taxon>
        <taxon>Verrucomicrobiota</taxon>
        <taxon>Verrucomicrobiia</taxon>
        <taxon>Verrucomicrobiales</taxon>
        <taxon>Verrucomicrobiaceae</taxon>
        <taxon>Luteolibacter</taxon>
    </lineage>
</organism>
<dbReference type="Pfam" id="PF01636">
    <property type="entry name" value="APH"/>
    <property type="match status" value="1"/>
</dbReference>
<dbReference type="SUPFAM" id="SSF56112">
    <property type="entry name" value="Protein kinase-like (PK-like)"/>
    <property type="match status" value="1"/>
</dbReference>
<evidence type="ECO:0000259" key="1">
    <source>
        <dbReference type="Pfam" id="PF01636"/>
    </source>
</evidence>
<dbReference type="InterPro" id="IPR011009">
    <property type="entry name" value="Kinase-like_dom_sf"/>
</dbReference>